<dbReference type="InterPro" id="IPR006311">
    <property type="entry name" value="TAT_signal"/>
</dbReference>
<dbReference type="STRING" id="1848.SAMN05443637_115109"/>
<dbReference type="Proteomes" id="UP000184363">
    <property type="component" value="Unassembled WGS sequence"/>
</dbReference>
<dbReference type="SUPFAM" id="SSF53850">
    <property type="entry name" value="Periplasmic binding protein-like II"/>
    <property type="match status" value="1"/>
</dbReference>
<dbReference type="PROSITE" id="PS51318">
    <property type="entry name" value="TAT"/>
    <property type="match status" value="1"/>
</dbReference>
<dbReference type="InterPro" id="IPR006059">
    <property type="entry name" value="SBP"/>
</dbReference>
<feature type="signal peptide" evidence="5">
    <location>
        <begin position="1"/>
        <end position="29"/>
    </location>
</feature>
<dbReference type="RefSeq" id="WP_073458569.1">
    <property type="nucleotide sequence ID" value="NZ_CALGVN010000033.1"/>
</dbReference>
<evidence type="ECO:0000313" key="7">
    <source>
        <dbReference type="Proteomes" id="UP000184363"/>
    </source>
</evidence>
<evidence type="ECO:0000256" key="4">
    <source>
        <dbReference type="ARBA" id="ARBA00022729"/>
    </source>
</evidence>
<name>A0A1M6WUB0_PSETH</name>
<evidence type="ECO:0000256" key="1">
    <source>
        <dbReference type="ARBA" id="ARBA00004196"/>
    </source>
</evidence>
<feature type="chain" id="PRO_5012726003" evidence="5">
    <location>
        <begin position="30"/>
        <end position="472"/>
    </location>
</feature>
<dbReference type="GO" id="GO:0030313">
    <property type="term" value="C:cell envelope"/>
    <property type="evidence" value="ECO:0007669"/>
    <property type="project" value="UniProtKB-SubCell"/>
</dbReference>
<evidence type="ECO:0000256" key="5">
    <source>
        <dbReference type="SAM" id="SignalP"/>
    </source>
</evidence>
<dbReference type="Pfam" id="PF01547">
    <property type="entry name" value="SBP_bac_1"/>
    <property type="match status" value="1"/>
</dbReference>
<reference evidence="6 7" key="1">
    <citation type="submission" date="2016-11" db="EMBL/GenBank/DDBJ databases">
        <authorList>
            <person name="Jaros S."/>
            <person name="Januszkiewicz K."/>
            <person name="Wedrychowicz H."/>
        </authorList>
    </citation>
    <scope>NUCLEOTIDE SEQUENCE [LARGE SCALE GENOMIC DNA]</scope>
    <source>
        <strain evidence="6 7">DSM 43832</strain>
    </source>
</reference>
<dbReference type="AlphaFoldDB" id="A0A1M6WUB0"/>
<dbReference type="InterPro" id="IPR019546">
    <property type="entry name" value="TAT_signal_bac_arc"/>
</dbReference>
<comment type="subcellular location">
    <subcellularLocation>
        <location evidence="1">Cell envelope</location>
    </subcellularLocation>
</comment>
<dbReference type="OrthoDB" id="8663148at2"/>
<sequence length="472" mass="50280">MTAGLDRRQFLQRLAAAGLLAVPATGALAACATGGGGTSSGGAVGEVSATNPLGVAADAPLDVVIFNGGYGEDYAKAHEAMYRELYPQAQVKHTATTQISQEMQPRFVGGNPPDVLDDSGAQKIEYANLVNEGMLTDLTPLLDAPSLDDPNVKVRDTLLPGTIEQGTFGGTCYGVNYVYETFAIWYSEPLFEKNGWTPPTTWDEMMALSEQIKAAGIAPFAYGGTNAADYVLDLNLGAAIKQGGPDVIKNIDNLEPKAWQQEPLVQATQGIEEMVRKGYFLPGSEGLKHTEAQTQWVQGKAAFYVSGSWIENEMKTISPPDFQMTALPIPVLEPGSAMPTTALRTQPAEFFCVPRDAKNVRGGMEYLRIMLSKKGAAAFAQETASVPVVKGGTDAVAQKTPALASLSAALDAAGDNVFNWQFWIWYAAFKPAVKTEMGNLLAGRTTADGFLSAMQAVADEVAGDPSITKYNR</sequence>
<dbReference type="PANTHER" id="PTHR43649:SF31">
    <property type="entry name" value="SN-GLYCEROL-3-PHOSPHATE-BINDING PERIPLASMIC PROTEIN UGPB"/>
    <property type="match status" value="1"/>
</dbReference>
<dbReference type="NCBIfam" id="TIGR01409">
    <property type="entry name" value="TAT_signal_seq"/>
    <property type="match status" value="1"/>
</dbReference>
<dbReference type="EMBL" id="FRAP01000015">
    <property type="protein sequence ID" value="SHK97179.1"/>
    <property type="molecule type" value="Genomic_DNA"/>
</dbReference>
<dbReference type="InterPro" id="IPR050490">
    <property type="entry name" value="Bact_solute-bd_prot1"/>
</dbReference>
<keyword evidence="7" id="KW-1185">Reference proteome</keyword>
<protein>
    <submittedName>
        <fullName evidence="6">N-acetylglucosamine transport system substrate-binding protein</fullName>
    </submittedName>
</protein>
<dbReference type="PANTHER" id="PTHR43649">
    <property type="entry name" value="ARABINOSE-BINDING PROTEIN-RELATED"/>
    <property type="match status" value="1"/>
</dbReference>
<keyword evidence="3" id="KW-0813">Transport</keyword>
<dbReference type="PROSITE" id="PS51257">
    <property type="entry name" value="PROKAR_LIPOPROTEIN"/>
    <property type="match status" value="1"/>
</dbReference>
<gene>
    <name evidence="6" type="ORF">SAMN05443637_115109</name>
</gene>
<evidence type="ECO:0000313" key="6">
    <source>
        <dbReference type="EMBL" id="SHK97179.1"/>
    </source>
</evidence>
<evidence type="ECO:0000256" key="3">
    <source>
        <dbReference type="ARBA" id="ARBA00022448"/>
    </source>
</evidence>
<evidence type="ECO:0000256" key="2">
    <source>
        <dbReference type="ARBA" id="ARBA00008520"/>
    </source>
</evidence>
<dbReference type="InterPro" id="IPR022386">
    <property type="entry name" value="Chitin_NgcE"/>
</dbReference>
<organism evidence="6 7">
    <name type="scientific">Pseudonocardia thermophila</name>
    <dbReference type="NCBI Taxonomy" id="1848"/>
    <lineage>
        <taxon>Bacteria</taxon>
        <taxon>Bacillati</taxon>
        <taxon>Actinomycetota</taxon>
        <taxon>Actinomycetes</taxon>
        <taxon>Pseudonocardiales</taxon>
        <taxon>Pseudonocardiaceae</taxon>
        <taxon>Pseudonocardia</taxon>
    </lineage>
</organism>
<dbReference type="NCBIfam" id="TIGR03851">
    <property type="entry name" value="chitin_NgcE"/>
    <property type="match status" value="1"/>
</dbReference>
<proteinExistence type="inferred from homology"/>
<dbReference type="Gene3D" id="3.40.190.10">
    <property type="entry name" value="Periplasmic binding protein-like II"/>
    <property type="match status" value="2"/>
</dbReference>
<comment type="similarity">
    <text evidence="2">Belongs to the bacterial solute-binding protein 1 family.</text>
</comment>
<keyword evidence="4 5" id="KW-0732">Signal</keyword>
<accession>A0A1M6WUB0</accession>